<feature type="transmembrane region" description="Helical" evidence="1">
    <location>
        <begin position="6"/>
        <end position="26"/>
    </location>
</feature>
<name>A0A8J4H5F7_9BACL</name>
<proteinExistence type="predicted"/>
<keyword evidence="1" id="KW-0472">Membrane</keyword>
<feature type="transmembrane region" description="Helical" evidence="1">
    <location>
        <begin position="83"/>
        <end position="107"/>
    </location>
</feature>
<reference evidence="2" key="1">
    <citation type="submission" date="2021-04" db="EMBL/GenBank/DDBJ databases">
        <title>Draft genome sequence of Xylanibacillus composti strain K13.</title>
        <authorList>
            <person name="Uke A."/>
            <person name="Chhe C."/>
            <person name="Baramee S."/>
            <person name="Kosugi A."/>
        </authorList>
    </citation>
    <scope>NUCLEOTIDE SEQUENCE</scope>
    <source>
        <strain evidence="2">K13</strain>
    </source>
</reference>
<feature type="transmembrane region" description="Helical" evidence="1">
    <location>
        <begin position="163"/>
        <end position="183"/>
    </location>
</feature>
<protein>
    <submittedName>
        <fullName evidence="2">Uncharacterized protein</fullName>
    </submittedName>
</protein>
<comment type="caution">
    <text evidence="2">The sequence shown here is derived from an EMBL/GenBank/DDBJ whole genome shotgun (WGS) entry which is preliminary data.</text>
</comment>
<keyword evidence="1" id="KW-0812">Transmembrane</keyword>
<evidence type="ECO:0000313" key="3">
    <source>
        <dbReference type="Proteomes" id="UP000677918"/>
    </source>
</evidence>
<sequence length="219" mass="25102">MVNYLIFTLASSVQYIGMLVLMFSLFRINYRWYIPQIVFVCISLSYLSYTMRVADHAMYATFVQMGCLIIFIWLLFRFQIFYAAVMAITGSIIFAMLDLAVAFFVSLFSPQIDQFSLEMYLVAFFSGSIAIGIALFIRRKNYGFSYVPHDEDAAVNYKEKENLMLLFVAILSVISFAGTYFFTAQFGNSTSFLIVSLLLFLSSSILISISRKKERKEVS</sequence>
<accession>A0A8J4H5F7</accession>
<dbReference type="AlphaFoldDB" id="A0A8J4H5F7"/>
<evidence type="ECO:0000313" key="2">
    <source>
        <dbReference type="EMBL" id="GIQ71159.1"/>
    </source>
</evidence>
<feature type="transmembrane region" description="Helical" evidence="1">
    <location>
        <begin position="57"/>
        <end position="76"/>
    </location>
</feature>
<keyword evidence="3" id="KW-1185">Reference proteome</keyword>
<dbReference type="Proteomes" id="UP000677918">
    <property type="component" value="Unassembled WGS sequence"/>
</dbReference>
<feature type="transmembrane region" description="Helical" evidence="1">
    <location>
        <begin position="33"/>
        <end position="51"/>
    </location>
</feature>
<feature type="transmembrane region" description="Helical" evidence="1">
    <location>
        <begin position="189"/>
        <end position="209"/>
    </location>
</feature>
<keyword evidence="1" id="KW-1133">Transmembrane helix</keyword>
<dbReference type="EMBL" id="BOVK01000072">
    <property type="protein sequence ID" value="GIQ71159.1"/>
    <property type="molecule type" value="Genomic_DNA"/>
</dbReference>
<evidence type="ECO:0000256" key="1">
    <source>
        <dbReference type="SAM" id="Phobius"/>
    </source>
</evidence>
<feature type="transmembrane region" description="Helical" evidence="1">
    <location>
        <begin position="119"/>
        <end position="137"/>
    </location>
</feature>
<gene>
    <name evidence="2" type="ORF">XYCOK13_39830</name>
</gene>
<organism evidence="2 3">
    <name type="scientific">Xylanibacillus composti</name>
    <dbReference type="NCBI Taxonomy" id="1572762"/>
    <lineage>
        <taxon>Bacteria</taxon>
        <taxon>Bacillati</taxon>
        <taxon>Bacillota</taxon>
        <taxon>Bacilli</taxon>
        <taxon>Bacillales</taxon>
        <taxon>Paenibacillaceae</taxon>
        <taxon>Xylanibacillus</taxon>
    </lineage>
</organism>